<dbReference type="EMBL" id="FNYH01000002">
    <property type="protein sequence ID" value="SEI46841.1"/>
    <property type="molecule type" value="Genomic_DNA"/>
</dbReference>
<gene>
    <name evidence="2" type="ORF">SAMN05421831_102183</name>
</gene>
<dbReference type="PANTHER" id="PTHR36302">
    <property type="entry name" value="BLR7088 PROTEIN"/>
    <property type="match status" value="1"/>
</dbReference>
<feature type="signal peptide" evidence="1">
    <location>
        <begin position="1"/>
        <end position="22"/>
    </location>
</feature>
<sequence>MSFKMKSLIAGIFLGLATQVSAASLEVKDAYARAMPAGQPNSAAFMQLNNPTDEARALVSAQSSVAGVVELHTHVHEAGVMQMRKIDQIQVPAGASTQLAPGGLHIMLINLQQELSEGSQIDLQLTLDNGEVLDLQVPVKKIMPMHQ</sequence>
<evidence type="ECO:0000313" key="2">
    <source>
        <dbReference type="EMBL" id="SEI46841.1"/>
    </source>
</evidence>
<feature type="chain" id="PRO_5017300323" description="Copper(I)-binding protein" evidence="1">
    <location>
        <begin position="23"/>
        <end position="147"/>
    </location>
</feature>
<dbReference type="PANTHER" id="PTHR36302:SF1">
    <property type="entry name" value="COPPER CHAPERONE PCU(A)C"/>
    <property type="match status" value="1"/>
</dbReference>
<dbReference type="OrthoDB" id="9796962at2"/>
<evidence type="ECO:0000313" key="3">
    <source>
        <dbReference type="Proteomes" id="UP000242999"/>
    </source>
</evidence>
<proteinExistence type="predicted"/>
<name>A0A1H6QT21_9GAMM</name>
<dbReference type="InterPro" id="IPR007410">
    <property type="entry name" value="LpqE-like"/>
</dbReference>
<dbReference type="InterPro" id="IPR058248">
    <property type="entry name" value="Lxx211020-like"/>
</dbReference>
<keyword evidence="3" id="KW-1185">Reference proteome</keyword>
<accession>A0A1H6QT21</accession>
<organism evidence="2 3">
    <name type="scientific">Allopseudospirillum japonicum</name>
    <dbReference type="NCBI Taxonomy" id="64971"/>
    <lineage>
        <taxon>Bacteria</taxon>
        <taxon>Pseudomonadati</taxon>
        <taxon>Pseudomonadota</taxon>
        <taxon>Gammaproteobacteria</taxon>
        <taxon>Oceanospirillales</taxon>
        <taxon>Oceanospirillaceae</taxon>
        <taxon>Allopseudospirillum</taxon>
    </lineage>
</organism>
<dbReference type="Proteomes" id="UP000242999">
    <property type="component" value="Unassembled WGS sequence"/>
</dbReference>
<reference evidence="3" key="1">
    <citation type="submission" date="2016-10" db="EMBL/GenBank/DDBJ databases">
        <authorList>
            <person name="Varghese N."/>
            <person name="Submissions S."/>
        </authorList>
    </citation>
    <scope>NUCLEOTIDE SEQUENCE [LARGE SCALE GENOMIC DNA]</scope>
    <source>
        <strain evidence="3">DSM 7165</strain>
    </source>
</reference>
<dbReference type="Gene3D" id="2.60.40.1890">
    <property type="entry name" value="PCu(A)C copper chaperone"/>
    <property type="match status" value="1"/>
</dbReference>
<dbReference type="InterPro" id="IPR036182">
    <property type="entry name" value="PCuAC_sf"/>
</dbReference>
<dbReference type="SUPFAM" id="SSF110087">
    <property type="entry name" value="DR1885-like metal-binding protein"/>
    <property type="match status" value="1"/>
</dbReference>
<dbReference type="RefSeq" id="WP_093308527.1">
    <property type="nucleotide sequence ID" value="NZ_FNYH01000002.1"/>
</dbReference>
<protein>
    <recommendedName>
        <fullName evidence="4">Copper(I)-binding protein</fullName>
    </recommendedName>
</protein>
<evidence type="ECO:0008006" key="4">
    <source>
        <dbReference type="Google" id="ProtNLM"/>
    </source>
</evidence>
<keyword evidence="1" id="KW-0732">Signal</keyword>
<dbReference type="STRING" id="64971.SAMN05421831_102183"/>
<evidence type="ECO:0000256" key="1">
    <source>
        <dbReference type="SAM" id="SignalP"/>
    </source>
</evidence>
<dbReference type="AlphaFoldDB" id="A0A1H6QT21"/>
<dbReference type="Pfam" id="PF04314">
    <property type="entry name" value="PCuAC"/>
    <property type="match status" value="1"/>
</dbReference>